<reference evidence="1" key="1">
    <citation type="submission" date="2023-03" db="EMBL/GenBank/DDBJ databases">
        <title>Massive genome expansion in bonnet fungi (Mycena s.s.) driven by repeated elements and novel gene families across ecological guilds.</title>
        <authorList>
            <consortium name="Lawrence Berkeley National Laboratory"/>
            <person name="Harder C.B."/>
            <person name="Miyauchi S."/>
            <person name="Viragh M."/>
            <person name="Kuo A."/>
            <person name="Thoen E."/>
            <person name="Andreopoulos B."/>
            <person name="Lu D."/>
            <person name="Skrede I."/>
            <person name="Drula E."/>
            <person name="Henrissat B."/>
            <person name="Morin E."/>
            <person name="Kohler A."/>
            <person name="Barry K."/>
            <person name="LaButti K."/>
            <person name="Morin E."/>
            <person name="Salamov A."/>
            <person name="Lipzen A."/>
            <person name="Mereny Z."/>
            <person name="Hegedus B."/>
            <person name="Baldrian P."/>
            <person name="Stursova M."/>
            <person name="Weitz H."/>
            <person name="Taylor A."/>
            <person name="Grigoriev I.V."/>
            <person name="Nagy L.G."/>
            <person name="Martin F."/>
            <person name="Kauserud H."/>
        </authorList>
    </citation>
    <scope>NUCLEOTIDE SEQUENCE</scope>
    <source>
        <strain evidence="1">CBHHK002</strain>
    </source>
</reference>
<keyword evidence="2" id="KW-1185">Reference proteome</keyword>
<evidence type="ECO:0000313" key="1">
    <source>
        <dbReference type="EMBL" id="KAJ7348016.1"/>
    </source>
</evidence>
<dbReference type="AlphaFoldDB" id="A0AAD7ES16"/>
<dbReference type="Proteomes" id="UP001218218">
    <property type="component" value="Unassembled WGS sequence"/>
</dbReference>
<dbReference type="EMBL" id="JARIHO010000018">
    <property type="protein sequence ID" value="KAJ7348016.1"/>
    <property type="molecule type" value="Genomic_DNA"/>
</dbReference>
<proteinExistence type="predicted"/>
<name>A0AAD7ES16_9AGAR</name>
<protein>
    <submittedName>
        <fullName evidence="1">Uncharacterized protein</fullName>
    </submittedName>
</protein>
<sequence>MQPQPFALVDLDRGVLRLIPSPAALRCVTHRKGRSSPVRAPPHNPRYLRVAPTTRARPVLRDTPQPTAYSVRAFPSLSRLTRAPSALPASRITHAHQPRRTAPLHRPALPADVTSSVSASPSIAYPPPRCTYARCPRHTHPL</sequence>
<accession>A0AAD7ES16</accession>
<organism evidence="1 2">
    <name type="scientific">Mycena albidolilacea</name>
    <dbReference type="NCBI Taxonomy" id="1033008"/>
    <lineage>
        <taxon>Eukaryota</taxon>
        <taxon>Fungi</taxon>
        <taxon>Dikarya</taxon>
        <taxon>Basidiomycota</taxon>
        <taxon>Agaricomycotina</taxon>
        <taxon>Agaricomycetes</taxon>
        <taxon>Agaricomycetidae</taxon>
        <taxon>Agaricales</taxon>
        <taxon>Marasmiineae</taxon>
        <taxon>Mycenaceae</taxon>
        <taxon>Mycena</taxon>
    </lineage>
</organism>
<evidence type="ECO:0000313" key="2">
    <source>
        <dbReference type="Proteomes" id="UP001218218"/>
    </source>
</evidence>
<gene>
    <name evidence="1" type="ORF">DFH08DRAFT_960380</name>
</gene>
<comment type="caution">
    <text evidence="1">The sequence shown here is derived from an EMBL/GenBank/DDBJ whole genome shotgun (WGS) entry which is preliminary data.</text>
</comment>